<evidence type="ECO:0000259" key="1">
    <source>
        <dbReference type="Pfam" id="PF17128"/>
    </source>
</evidence>
<evidence type="ECO:0000313" key="3">
    <source>
        <dbReference type="Proteomes" id="UP000272729"/>
    </source>
</evidence>
<keyword evidence="3" id="KW-1185">Reference proteome</keyword>
<dbReference type="InterPro" id="IPR011990">
    <property type="entry name" value="TPR-like_helical_dom_sf"/>
</dbReference>
<feature type="domain" description="DUF5107" evidence="1">
    <location>
        <begin position="53"/>
        <end position="319"/>
    </location>
</feature>
<protein>
    <submittedName>
        <fullName evidence="2">Uncharacterized protein DUF5107</fullName>
    </submittedName>
</protein>
<name>A0A495X3P9_9PSEU</name>
<proteinExistence type="predicted"/>
<dbReference type="AlphaFoldDB" id="A0A495X3P9"/>
<sequence length="588" mass="63729">MTLRRDRLSLLLSEVGPVNPLPPVAGLLDPPYALDFSDVPPHIARGAAYGGVRTVFPYLLQDGYRRAPRLSTVDGVVLENPFVRATFLPGLGGRLWSLVDRATGRELLFRPEVLQPANLALRGAWFAGGVEWNIGTRGHCPFTCDPLHAAVVTRPDGTQALRMWEYERMRGVVFQVDAWLPPDSPVLLVGVRIRNPGAETVPVYWWSNAAVPQTPETVVRAPADTAFLASYTGRVERVPARDLVPGRQIKAVDYFYEVPDEVEQPWVEAVGGLVQASTGRLRGRKLFCWGETVGGRHWQEWLGGGAYCEIQAGLATTQYEHLPLPGGESWSWVESYGPVPPGDLSSALEVFEETADLPVGEGLCVGSGWGALEDRLTPGISTAATPFTTTGPEQAPWVALLDAGFLPVGDPVSYVAGEHWRKLLESSPQNWAVAYHLGVMAHAEGDAETARVRYLESLAHKDTSWALRALGVLDGSADLLVAAHGMDPYRWQLAVEAVGALLAAGRAAEALAFVDGLPESVRSHGRLRLAEVRASLAAGAPGRAAEVLRSGFEVDDLREGEVSLDALWAQACPDDPLPARYDFRMKPV</sequence>
<accession>A0A495X3P9</accession>
<dbReference type="OrthoDB" id="174931at2"/>
<dbReference type="Proteomes" id="UP000272729">
    <property type="component" value="Unassembled WGS sequence"/>
</dbReference>
<gene>
    <name evidence="2" type="ORF">DFJ66_0425</name>
</gene>
<dbReference type="EMBL" id="RBXR01000001">
    <property type="protein sequence ID" value="RKT67253.1"/>
    <property type="molecule type" value="Genomic_DNA"/>
</dbReference>
<dbReference type="InterPro" id="IPR033396">
    <property type="entry name" value="DUF5107"/>
</dbReference>
<organism evidence="2 3">
    <name type="scientific">Saccharothrix variisporea</name>
    <dbReference type="NCBI Taxonomy" id="543527"/>
    <lineage>
        <taxon>Bacteria</taxon>
        <taxon>Bacillati</taxon>
        <taxon>Actinomycetota</taxon>
        <taxon>Actinomycetes</taxon>
        <taxon>Pseudonocardiales</taxon>
        <taxon>Pseudonocardiaceae</taxon>
        <taxon>Saccharothrix</taxon>
    </lineage>
</organism>
<comment type="caution">
    <text evidence="2">The sequence shown here is derived from an EMBL/GenBank/DDBJ whole genome shotgun (WGS) entry which is preliminary data.</text>
</comment>
<evidence type="ECO:0000313" key="2">
    <source>
        <dbReference type="EMBL" id="RKT67253.1"/>
    </source>
</evidence>
<dbReference type="Pfam" id="PF17128">
    <property type="entry name" value="DUF5107"/>
    <property type="match status" value="1"/>
</dbReference>
<dbReference type="RefSeq" id="WP_121217412.1">
    <property type="nucleotide sequence ID" value="NZ_JBIUBA010000009.1"/>
</dbReference>
<dbReference type="Gene3D" id="1.25.40.10">
    <property type="entry name" value="Tetratricopeptide repeat domain"/>
    <property type="match status" value="1"/>
</dbReference>
<reference evidence="2 3" key="1">
    <citation type="submission" date="2018-10" db="EMBL/GenBank/DDBJ databases">
        <title>Sequencing the genomes of 1000 actinobacteria strains.</title>
        <authorList>
            <person name="Klenk H.-P."/>
        </authorList>
    </citation>
    <scope>NUCLEOTIDE SEQUENCE [LARGE SCALE GENOMIC DNA]</scope>
    <source>
        <strain evidence="2 3">DSM 43911</strain>
    </source>
</reference>